<dbReference type="Proteomes" id="UP001295684">
    <property type="component" value="Unassembled WGS sequence"/>
</dbReference>
<proteinExistence type="predicted"/>
<feature type="transmembrane region" description="Helical" evidence="1">
    <location>
        <begin position="21"/>
        <end position="39"/>
    </location>
</feature>
<gene>
    <name evidence="2" type="ORF">ECRASSUSDP1_LOCUS29229</name>
</gene>
<dbReference type="AlphaFoldDB" id="A0AAD1YB89"/>
<dbReference type="EMBL" id="CAMPGE010030093">
    <property type="protein sequence ID" value="CAI2387595.1"/>
    <property type="molecule type" value="Genomic_DNA"/>
</dbReference>
<keyword evidence="3" id="KW-1185">Reference proteome</keyword>
<reference evidence="2" key="1">
    <citation type="submission" date="2023-07" db="EMBL/GenBank/DDBJ databases">
        <authorList>
            <consortium name="AG Swart"/>
            <person name="Singh M."/>
            <person name="Singh A."/>
            <person name="Seah K."/>
            <person name="Emmerich C."/>
        </authorList>
    </citation>
    <scope>NUCLEOTIDE SEQUENCE</scope>
    <source>
        <strain evidence="2">DP1</strain>
    </source>
</reference>
<evidence type="ECO:0000313" key="2">
    <source>
        <dbReference type="EMBL" id="CAI2387595.1"/>
    </source>
</evidence>
<comment type="caution">
    <text evidence="2">The sequence shown here is derived from an EMBL/GenBank/DDBJ whole genome shotgun (WGS) entry which is preliminary data.</text>
</comment>
<keyword evidence="1" id="KW-0472">Membrane</keyword>
<sequence length="55" mass="6632">MPRKVSSRNKMITLCQKFKIRIFYIGAMILYVFDIFSTQRREKQLEPRFSLDLSS</sequence>
<keyword evidence="1" id="KW-1133">Transmembrane helix</keyword>
<evidence type="ECO:0000256" key="1">
    <source>
        <dbReference type="SAM" id="Phobius"/>
    </source>
</evidence>
<name>A0AAD1YB89_EUPCR</name>
<keyword evidence="1" id="KW-0812">Transmembrane</keyword>
<organism evidence="2 3">
    <name type="scientific">Euplotes crassus</name>
    <dbReference type="NCBI Taxonomy" id="5936"/>
    <lineage>
        <taxon>Eukaryota</taxon>
        <taxon>Sar</taxon>
        <taxon>Alveolata</taxon>
        <taxon>Ciliophora</taxon>
        <taxon>Intramacronucleata</taxon>
        <taxon>Spirotrichea</taxon>
        <taxon>Hypotrichia</taxon>
        <taxon>Euplotida</taxon>
        <taxon>Euplotidae</taxon>
        <taxon>Moneuplotes</taxon>
    </lineage>
</organism>
<protein>
    <submittedName>
        <fullName evidence="2">Uncharacterized protein</fullName>
    </submittedName>
</protein>
<accession>A0AAD1YB89</accession>
<evidence type="ECO:0000313" key="3">
    <source>
        <dbReference type="Proteomes" id="UP001295684"/>
    </source>
</evidence>